<keyword evidence="4" id="KW-1185">Reference proteome</keyword>
<sequence>MQTRTLHSRTVLSTLIVAFAAATLSASAASYQKTYKGTPYNDDHSKAVQSIPGRVQCAFYDRGGEGVAYHDTEAKNLGSGTLNPADGTYLNQFRMDEGVDTSYTKFHNFQHQPEVIDNSPYDLVQPTEGQLYVGWTEPGEWFNITVQVAHAGTYTADLLYTSNRGGAISIDVNGKPASGPLNITSTFNAVDPIAWRQWHHWNLAPAITKLRLPAGKSVLTVHILKGGNMNLAYFDFKPVH</sequence>
<evidence type="ECO:0000313" key="3">
    <source>
        <dbReference type="EMBL" id="GGG69279.1"/>
    </source>
</evidence>
<dbReference type="CDD" id="cd04080">
    <property type="entry name" value="CBM6_cellulase-like"/>
    <property type="match status" value="1"/>
</dbReference>
<dbReference type="EMBL" id="BMGT01000001">
    <property type="protein sequence ID" value="GGG69279.1"/>
    <property type="molecule type" value="Genomic_DNA"/>
</dbReference>
<evidence type="ECO:0000259" key="2">
    <source>
        <dbReference type="PROSITE" id="PS51175"/>
    </source>
</evidence>
<reference evidence="3" key="2">
    <citation type="submission" date="2020-09" db="EMBL/GenBank/DDBJ databases">
        <authorList>
            <person name="Sun Q."/>
            <person name="Zhou Y."/>
        </authorList>
    </citation>
    <scope>NUCLEOTIDE SEQUENCE</scope>
    <source>
        <strain evidence="3">CGMCC 1.12997</strain>
    </source>
</reference>
<keyword evidence="1" id="KW-0732">Signal</keyword>
<dbReference type="Gene3D" id="2.60.120.260">
    <property type="entry name" value="Galactose-binding domain-like"/>
    <property type="match status" value="1"/>
</dbReference>
<dbReference type="Proteomes" id="UP000647241">
    <property type="component" value="Unassembled WGS sequence"/>
</dbReference>
<feature type="chain" id="PRO_5038032640" description="CBM6 domain-containing protein" evidence="1">
    <location>
        <begin position="29"/>
        <end position="240"/>
    </location>
</feature>
<feature type="domain" description="CBM6" evidence="2">
    <location>
        <begin position="91"/>
        <end position="237"/>
    </location>
</feature>
<dbReference type="InterPro" id="IPR008979">
    <property type="entry name" value="Galactose-bd-like_sf"/>
</dbReference>
<dbReference type="InterPro" id="IPR005084">
    <property type="entry name" value="CBM6"/>
</dbReference>
<gene>
    <name evidence="3" type="ORF">GCM10011585_09130</name>
</gene>
<comment type="caution">
    <text evidence="3">The sequence shown here is derived from an EMBL/GenBank/DDBJ whole genome shotgun (WGS) entry which is preliminary data.</text>
</comment>
<protein>
    <recommendedName>
        <fullName evidence="2">CBM6 domain-containing protein</fullName>
    </recommendedName>
</protein>
<feature type="signal peptide" evidence="1">
    <location>
        <begin position="1"/>
        <end position="28"/>
    </location>
</feature>
<dbReference type="RefSeq" id="WP_229739074.1">
    <property type="nucleotide sequence ID" value="NZ_BMGT01000001.1"/>
</dbReference>
<reference evidence="3" key="1">
    <citation type="journal article" date="2014" name="Int. J. Syst. Evol. Microbiol.">
        <title>Complete genome sequence of Corynebacterium casei LMG S-19264T (=DSM 44701T), isolated from a smear-ripened cheese.</title>
        <authorList>
            <consortium name="US DOE Joint Genome Institute (JGI-PGF)"/>
            <person name="Walter F."/>
            <person name="Albersmeier A."/>
            <person name="Kalinowski J."/>
            <person name="Ruckert C."/>
        </authorList>
    </citation>
    <scope>NUCLEOTIDE SEQUENCE</scope>
    <source>
        <strain evidence="3">CGMCC 1.12997</strain>
    </source>
</reference>
<evidence type="ECO:0000256" key="1">
    <source>
        <dbReference type="SAM" id="SignalP"/>
    </source>
</evidence>
<dbReference type="PROSITE" id="PS51175">
    <property type="entry name" value="CBM6"/>
    <property type="match status" value="1"/>
</dbReference>
<dbReference type="AlphaFoldDB" id="A0A917M0F0"/>
<name>A0A917M0F0_9BACT</name>
<dbReference type="GO" id="GO:0030246">
    <property type="term" value="F:carbohydrate binding"/>
    <property type="evidence" value="ECO:0007669"/>
    <property type="project" value="InterPro"/>
</dbReference>
<evidence type="ECO:0000313" key="4">
    <source>
        <dbReference type="Proteomes" id="UP000647241"/>
    </source>
</evidence>
<proteinExistence type="predicted"/>
<dbReference type="SUPFAM" id="SSF49785">
    <property type="entry name" value="Galactose-binding domain-like"/>
    <property type="match status" value="1"/>
</dbReference>
<organism evidence="3 4">
    <name type="scientific">Edaphobacter dinghuensis</name>
    <dbReference type="NCBI Taxonomy" id="1560005"/>
    <lineage>
        <taxon>Bacteria</taxon>
        <taxon>Pseudomonadati</taxon>
        <taxon>Acidobacteriota</taxon>
        <taxon>Terriglobia</taxon>
        <taxon>Terriglobales</taxon>
        <taxon>Acidobacteriaceae</taxon>
        <taxon>Edaphobacter</taxon>
    </lineage>
</organism>
<accession>A0A917M0F0</accession>